<proteinExistence type="predicted"/>
<evidence type="ECO:0000313" key="1">
    <source>
        <dbReference type="EMBL" id="KAG0585474.1"/>
    </source>
</evidence>
<reference evidence="1" key="1">
    <citation type="submission" date="2020-06" db="EMBL/GenBank/DDBJ databases">
        <title>WGS assembly of Ceratodon purpureus strain R40.</title>
        <authorList>
            <person name="Carey S.B."/>
            <person name="Jenkins J."/>
            <person name="Shu S."/>
            <person name="Lovell J.T."/>
            <person name="Sreedasyam A."/>
            <person name="Maumus F."/>
            <person name="Tiley G.P."/>
            <person name="Fernandez-Pozo N."/>
            <person name="Barry K."/>
            <person name="Chen C."/>
            <person name="Wang M."/>
            <person name="Lipzen A."/>
            <person name="Daum C."/>
            <person name="Saski C.A."/>
            <person name="Payton A.C."/>
            <person name="Mcbreen J.C."/>
            <person name="Conrad R.E."/>
            <person name="Kollar L.M."/>
            <person name="Olsson S."/>
            <person name="Huttunen S."/>
            <person name="Landis J.B."/>
            <person name="Wickett N.J."/>
            <person name="Johnson M.G."/>
            <person name="Rensing S.A."/>
            <person name="Grimwood J."/>
            <person name="Schmutz J."/>
            <person name="Mcdaniel S.F."/>
        </authorList>
    </citation>
    <scope>NUCLEOTIDE SEQUENCE</scope>
    <source>
        <strain evidence="1">R40</strain>
    </source>
</reference>
<evidence type="ECO:0000313" key="2">
    <source>
        <dbReference type="Proteomes" id="UP000822688"/>
    </source>
</evidence>
<dbReference type="Proteomes" id="UP000822688">
    <property type="component" value="Chromosome 2"/>
</dbReference>
<accession>A0A8T0INZ2</accession>
<name>A0A8T0INZ2_CERPU</name>
<comment type="caution">
    <text evidence="1">The sequence shown here is derived from an EMBL/GenBank/DDBJ whole genome shotgun (WGS) entry which is preliminary data.</text>
</comment>
<organism evidence="1 2">
    <name type="scientific">Ceratodon purpureus</name>
    <name type="common">Fire moss</name>
    <name type="synonym">Dicranum purpureum</name>
    <dbReference type="NCBI Taxonomy" id="3225"/>
    <lineage>
        <taxon>Eukaryota</taxon>
        <taxon>Viridiplantae</taxon>
        <taxon>Streptophyta</taxon>
        <taxon>Embryophyta</taxon>
        <taxon>Bryophyta</taxon>
        <taxon>Bryophytina</taxon>
        <taxon>Bryopsida</taxon>
        <taxon>Dicranidae</taxon>
        <taxon>Pseudoditrichales</taxon>
        <taxon>Ditrichaceae</taxon>
        <taxon>Ceratodon</taxon>
    </lineage>
</organism>
<sequence length="81" mass="8743">MLGSFCVPSTLDSSSCSALLEPSLKRNLLCPPFDVYDPLNLQASAANAGLLFPRKSYRSMSLNCDVISKTAFHAYCSNCSC</sequence>
<gene>
    <name evidence="1" type="ORF">KC19_2G014400</name>
</gene>
<keyword evidence="2" id="KW-1185">Reference proteome</keyword>
<dbReference type="AlphaFoldDB" id="A0A8T0INZ2"/>
<protein>
    <submittedName>
        <fullName evidence="1">Uncharacterized protein</fullName>
    </submittedName>
</protein>
<dbReference type="EMBL" id="CM026422">
    <property type="protein sequence ID" value="KAG0585474.1"/>
    <property type="molecule type" value="Genomic_DNA"/>
</dbReference>